<dbReference type="Gene3D" id="3.30.110.170">
    <property type="entry name" value="Protein of unknown function (DUF541), domain 1"/>
    <property type="match status" value="1"/>
</dbReference>
<dbReference type="OrthoDB" id="702249at2"/>
<dbReference type="InterPro" id="IPR007497">
    <property type="entry name" value="SIMPL/DUF541"/>
</dbReference>
<dbReference type="PANTHER" id="PTHR34387:SF2">
    <property type="entry name" value="SLR1258 PROTEIN"/>
    <property type="match status" value="1"/>
</dbReference>
<dbReference type="RefSeq" id="WP_084371082.1">
    <property type="nucleotide sequence ID" value="NZ_FWYF01000001.1"/>
</dbReference>
<dbReference type="PANTHER" id="PTHR34387">
    <property type="entry name" value="SLR1258 PROTEIN"/>
    <property type="match status" value="1"/>
</dbReference>
<evidence type="ECO:0000313" key="2">
    <source>
        <dbReference type="EMBL" id="SMD32422.1"/>
    </source>
</evidence>
<keyword evidence="3" id="KW-1185">Reference proteome</keyword>
<dbReference type="STRING" id="692418.SAMN04488029_0767"/>
<dbReference type="Pfam" id="PF04402">
    <property type="entry name" value="SIMPL"/>
    <property type="match status" value="1"/>
</dbReference>
<reference evidence="2 3" key="1">
    <citation type="submission" date="2017-04" db="EMBL/GenBank/DDBJ databases">
        <authorList>
            <person name="Afonso C.L."/>
            <person name="Miller P.J."/>
            <person name="Scott M.A."/>
            <person name="Spackman E."/>
            <person name="Goraichik I."/>
            <person name="Dimitrov K.M."/>
            <person name="Suarez D.L."/>
            <person name="Swayne D.E."/>
        </authorList>
    </citation>
    <scope>NUCLEOTIDE SEQUENCE [LARGE SCALE GENOMIC DNA]</scope>
    <source>
        <strain evidence="2 3">DSM 26133</strain>
    </source>
</reference>
<dbReference type="AlphaFoldDB" id="A0A1W2G7L9"/>
<feature type="signal peptide" evidence="1">
    <location>
        <begin position="1"/>
        <end position="19"/>
    </location>
</feature>
<gene>
    <name evidence="2" type="ORF">SAMN04488029_0767</name>
</gene>
<evidence type="ECO:0000256" key="1">
    <source>
        <dbReference type="SAM" id="SignalP"/>
    </source>
</evidence>
<sequence>MKKLILIPFYLLTMVAALAQLNVTGQATLSVTPERTIITYSINETRDSYDEAIALMTKRIDALTASLTKIGFDKEEIKTANFNIRQNRKYRQGEPKGEEYVASQMLEIRFNHSTKRLLEVLNKTASDESAPSVSIAFGMSDEQEEKVKKQLMQMAVADAKSKAEVLAEATGYSIKGIKEINYGSSNSGPRPYAANMGMMKTFAESDMSNFEAKDLTISDQVFISYEIEK</sequence>
<dbReference type="GO" id="GO:0006974">
    <property type="term" value="P:DNA damage response"/>
    <property type="evidence" value="ECO:0007669"/>
    <property type="project" value="TreeGrafter"/>
</dbReference>
<dbReference type="Proteomes" id="UP000192472">
    <property type="component" value="Unassembled WGS sequence"/>
</dbReference>
<accession>A0A1W2G7L9</accession>
<name>A0A1W2G7L9_REIFA</name>
<dbReference type="InterPro" id="IPR052022">
    <property type="entry name" value="26kDa_periplasmic_antigen"/>
</dbReference>
<evidence type="ECO:0000313" key="3">
    <source>
        <dbReference type="Proteomes" id="UP000192472"/>
    </source>
</evidence>
<proteinExistence type="predicted"/>
<dbReference type="EMBL" id="FWYF01000001">
    <property type="protein sequence ID" value="SMD32422.1"/>
    <property type="molecule type" value="Genomic_DNA"/>
</dbReference>
<feature type="chain" id="PRO_5013207205" description="Oxidative stress defense protein" evidence="1">
    <location>
        <begin position="20"/>
        <end position="229"/>
    </location>
</feature>
<organism evidence="2 3">
    <name type="scientific">Reichenbachiella faecimaris</name>
    <dbReference type="NCBI Taxonomy" id="692418"/>
    <lineage>
        <taxon>Bacteria</taxon>
        <taxon>Pseudomonadati</taxon>
        <taxon>Bacteroidota</taxon>
        <taxon>Cytophagia</taxon>
        <taxon>Cytophagales</taxon>
        <taxon>Reichenbachiellaceae</taxon>
        <taxon>Reichenbachiella</taxon>
    </lineage>
</organism>
<dbReference type="Gene3D" id="3.30.70.2970">
    <property type="entry name" value="Protein of unknown function (DUF541), domain 2"/>
    <property type="match status" value="1"/>
</dbReference>
<evidence type="ECO:0008006" key="4">
    <source>
        <dbReference type="Google" id="ProtNLM"/>
    </source>
</evidence>
<keyword evidence="1" id="KW-0732">Signal</keyword>
<protein>
    <recommendedName>
        <fullName evidence="4">Oxidative stress defense protein</fullName>
    </recommendedName>
</protein>